<accession>D3PBH3</accession>
<feature type="domain" description="Roadblock/LAMTOR2" evidence="1">
    <location>
        <begin position="11"/>
        <end position="90"/>
    </location>
</feature>
<gene>
    <name evidence="2" type="ordered locus">DEFDS_0452</name>
</gene>
<dbReference type="Gene3D" id="3.30.450.30">
    <property type="entry name" value="Dynein light chain 2a, cytoplasmic"/>
    <property type="match status" value="1"/>
</dbReference>
<dbReference type="KEGG" id="ddf:DEFDS_0452"/>
<evidence type="ECO:0000313" key="2">
    <source>
        <dbReference type="EMBL" id="BAI79946.1"/>
    </source>
</evidence>
<evidence type="ECO:0000313" key="3">
    <source>
        <dbReference type="Proteomes" id="UP000001520"/>
    </source>
</evidence>
<dbReference type="InterPro" id="IPR004942">
    <property type="entry name" value="Roadblock/LAMTOR2_dom"/>
</dbReference>
<keyword evidence="3" id="KW-1185">Reference proteome</keyword>
<dbReference type="eggNOG" id="COG2018">
    <property type="taxonomic scope" value="Bacteria"/>
</dbReference>
<dbReference type="AlphaFoldDB" id="D3PBH3"/>
<name>D3PBH3_DEFDS</name>
<dbReference type="STRING" id="639282.DEFDS_0452"/>
<protein>
    <recommendedName>
        <fullName evidence="1">Roadblock/LAMTOR2 domain-containing protein</fullName>
    </recommendedName>
</protein>
<dbReference type="OrthoDB" id="9792469at2"/>
<dbReference type="Pfam" id="PF03259">
    <property type="entry name" value="Robl_LC7"/>
    <property type="match status" value="1"/>
</dbReference>
<evidence type="ECO:0000259" key="1">
    <source>
        <dbReference type="Pfam" id="PF03259"/>
    </source>
</evidence>
<dbReference type="RefSeq" id="WP_013007194.1">
    <property type="nucleotide sequence ID" value="NC_013939.1"/>
</dbReference>
<dbReference type="SUPFAM" id="SSF103196">
    <property type="entry name" value="Roadblock/LC7 domain"/>
    <property type="match status" value="1"/>
</dbReference>
<proteinExistence type="predicted"/>
<dbReference type="Proteomes" id="UP000001520">
    <property type="component" value="Chromosome"/>
</dbReference>
<reference evidence="2 3" key="1">
    <citation type="journal article" date="2010" name="DNA Res.">
        <title>Bacterial lifestyle in a deep-sea hydrothermal vent chimney revealed by the genome sequence of the thermophilic bacterium Deferribacter desulfuricans SSM1.</title>
        <authorList>
            <person name="Takaki Y."/>
            <person name="Shimamura S."/>
            <person name="Nakagawa S."/>
            <person name="Fukuhara Y."/>
            <person name="Horikawa H."/>
            <person name="Ankai A."/>
            <person name="Harada T."/>
            <person name="Hosoyama A."/>
            <person name="Oguchi A."/>
            <person name="Fukui S."/>
            <person name="Fujita N."/>
            <person name="Takami H."/>
            <person name="Takai K."/>
        </authorList>
    </citation>
    <scope>NUCLEOTIDE SEQUENCE [LARGE SCALE GENOMIC DNA]</scope>
    <source>
        <strain evidence="3">DSM 14783 / JCM 11476 / NBRC 101012 / SSM1</strain>
    </source>
</reference>
<sequence length="119" mass="14100">MFKKIINRIFEAVDGLKLFAIFDKDGIIVDKVEVSDRTAEELAAEFSSVLRYIDKVTTYLVTGKMQKMLIDCGEEIFYLHKLNNFYYIVALLDRNAIIGKLKFYIKYFERDFKREFDID</sequence>
<organism evidence="2 3">
    <name type="scientific">Deferribacter desulfuricans (strain DSM 14783 / JCM 11476 / NBRC 101012 / SSM1)</name>
    <dbReference type="NCBI Taxonomy" id="639282"/>
    <lineage>
        <taxon>Bacteria</taxon>
        <taxon>Pseudomonadati</taxon>
        <taxon>Deferribacterota</taxon>
        <taxon>Deferribacteres</taxon>
        <taxon>Deferribacterales</taxon>
        <taxon>Deferribacteraceae</taxon>
        <taxon>Deferribacter</taxon>
    </lineage>
</organism>
<dbReference type="HOGENOM" id="CLU_2069656_0_0_0"/>
<dbReference type="EMBL" id="AP011529">
    <property type="protein sequence ID" value="BAI79946.1"/>
    <property type="molecule type" value="Genomic_DNA"/>
</dbReference>